<proteinExistence type="predicted"/>
<accession>A0ACC0I876</accession>
<organism evidence="1 2">
    <name type="scientific">Camellia lanceoleosa</name>
    <dbReference type="NCBI Taxonomy" id="1840588"/>
    <lineage>
        <taxon>Eukaryota</taxon>
        <taxon>Viridiplantae</taxon>
        <taxon>Streptophyta</taxon>
        <taxon>Embryophyta</taxon>
        <taxon>Tracheophyta</taxon>
        <taxon>Spermatophyta</taxon>
        <taxon>Magnoliopsida</taxon>
        <taxon>eudicotyledons</taxon>
        <taxon>Gunneridae</taxon>
        <taxon>Pentapetalae</taxon>
        <taxon>asterids</taxon>
        <taxon>Ericales</taxon>
        <taxon>Theaceae</taxon>
        <taxon>Camellia</taxon>
    </lineage>
</organism>
<reference evidence="1 2" key="1">
    <citation type="journal article" date="2022" name="Plant J.">
        <title>Chromosome-level genome of Camellia lanceoleosa provides a valuable resource for understanding genome evolution and self-incompatibility.</title>
        <authorList>
            <person name="Gong W."/>
            <person name="Xiao S."/>
            <person name="Wang L."/>
            <person name="Liao Z."/>
            <person name="Chang Y."/>
            <person name="Mo W."/>
            <person name="Hu G."/>
            <person name="Li W."/>
            <person name="Zhao G."/>
            <person name="Zhu H."/>
            <person name="Hu X."/>
            <person name="Ji K."/>
            <person name="Xiang X."/>
            <person name="Song Q."/>
            <person name="Yuan D."/>
            <person name="Jin S."/>
            <person name="Zhang L."/>
        </authorList>
    </citation>
    <scope>NUCLEOTIDE SEQUENCE [LARGE SCALE GENOMIC DNA]</scope>
    <source>
        <strain evidence="1">SQ_2022a</strain>
    </source>
</reference>
<comment type="caution">
    <text evidence="1">The sequence shown here is derived from an EMBL/GenBank/DDBJ whole genome shotgun (WGS) entry which is preliminary data.</text>
</comment>
<protein>
    <submittedName>
        <fullName evidence="1">Uncharacterized protein</fullName>
    </submittedName>
</protein>
<dbReference type="EMBL" id="CM045763">
    <property type="protein sequence ID" value="KAI8021640.1"/>
    <property type="molecule type" value="Genomic_DNA"/>
</dbReference>
<sequence>MEGGEHQTGPLETPELLQQITIHRVAENRVMICLKPEKEAFHLVGLDWRVEETQLKIQPWWQFEASQNRHLVIVKSKLSMEENQLRVRDILGAPENSDLPNITQMSVMDMLFWNCRGAGNNKFRRTLKDLITMHKPDLLVLMETKVDLSSMGMFFNSLGYSASSHVDPIGRSGGIWMLWNINNVNVRVSKANSQMILATISKQNYPDWMLAAVYASPNPRIRDELWDSLETIAQTNQLPWLLVGDFNDHASPEEKRSYSTTQNLSHNISRSRKFVNHINKCNLIDLGCTAVMMIMVALAFICISVSADPDLLQDVCVADSSSGVKLNGVISNVYNLRFLFT</sequence>
<name>A0ACC0I876_9ERIC</name>
<gene>
    <name evidence="1" type="ORF">LOK49_LG03G03414</name>
</gene>
<evidence type="ECO:0000313" key="1">
    <source>
        <dbReference type="EMBL" id="KAI8021640.1"/>
    </source>
</evidence>
<keyword evidence="2" id="KW-1185">Reference proteome</keyword>
<dbReference type="Proteomes" id="UP001060215">
    <property type="component" value="Chromosome 6"/>
</dbReference>
<evidence type="ECO:0000313" key="2">
    <source>
        <dbReference type="Proteomes" id="UP001060215"/>
    </source>
</evidence>